<comment type="subcellular location">
    <subcellularLocation>
        <location evidence="1">Cell projection</location>
    </subcellularLocation>
</comment>
<feature type="compositionally biased region" description="Acidic residues" evidence="3">
    <location>
        <begin position="450"/>
        <end position="467"/>
    </location>
</feature>
<dbReference type="AlphaFoldDB" id="A0A8S3YP10"/>
<dbReference type="Proteomes" id="UP000678393">
    <property type="component" value="Unassembled WGS sequence"/>
</dbReference>
<dbReference type="OrthoDB" id="294378at2759"/>
<evidence type="ECO:0000313" key="5">
    <source>
        <dbReference type="Proteomes" id="UP000678393"/>
    </source>
</evidence>
<feature type="region of interest" description="Disordered" evidence="3">
    <location>
        <begin position="248"/>
        <end position="267"/>
    </location>
</feature>
<comment type="caution">
    <text evidence="4">The sequence shown here is derived from an EMBL/GenBank/DDBJ whole genome shotgun (WGS) entry which is preliminary data.</text>
</comment>
<dbReference type="GO" id="GO:0042995">
    <property type="term" value="C:cell projection"/>
    <property type="evidence" value="ECO:0007669"/>
    <property type="project" value="UniProtKB-SubCell"/>
</dbReference>
<reference evidence="4" key="1">
    <citation type="submission" date="2021-04" db="EMBL/GenBank/DDBJ databases">
        <authorList>
            <consortium name="Molecular Ecology Group"/>
        </authorList>
    </citation>
    <scope>NUCLEOTIDE SEQUENCE</scope>
</reference>
<keyword evidence="2" id="KW-0966">Cell projection</keyword>
<name>A0A8S3YP10_9EUPU</name>
<feature type="region of interest" description="Disordered" evidence="3">
    <location>
        <begin position="319"/>
        <end position="365"/>
    </location>
</feature>
<evidence type="ECO:0000256" key="3">
    <source>
        <dbReference type="SAM" id="MobiDB-lite"/>
    </source>
</evidence>
<protein>
    <submittedName>
        <fullName evidence="4">Uncharacterized protein</fullName>
    </submittedName>
</protein>
<organism evidence="4 5">
    <name type="scientific">Candidula unifasciata</name>
    <dbReference type="NCBI Taxonomy" id="100452"/>
    <lineage>
        <taxon>Eukaryota</taxon>
        <taxon>Metazoa</taxon>
        <taxon>Spiralia</taxon>
        <taxon>Lophotrochozoa</taxon>
        <taxon>Mollusca</taxon>
        <taxon>Gastropoda</taxon>
        <taxon>Heterobranchia</taxon>
        <taxon>Euthyneura</taxon>
        <taxon>Panpulmonata</taxon>
        <taxon>Eupulmonata</taxon>
        <taxon>Stylommatophora</taxon>
        <taxon>Helicina</taxon>
        <taxon>Helicoidea</taxon>
        <taxon>Geomitridae</taxon>
        <taxon>Candidula</taxon>
    </lineage>
</organism>
<dbReference type="PANTHER" id="PTHR46613">
    <property type="entry name" value="RADIAL SPOKE HEAD 10 HOMOLOG B-RELATED"/>
    <property type="match status" value="1"/>
</dbReference>
<evidence type="ECO:0000256" key="2">
    <source>
        <dbReference type="ARBA" id="ARBA00023273"/>
    </source>
</evidence>
<dbReference type="EMBL" id="CAJHNH020000564">
    <property type="protein sequence ID" value="CAG5118523.1"/>
    <property type="molecule type" value="Genomic_DNA"/>
</dbReference>
<gene>
    <name evidence="4" type="ORF">CUNI_LOCUS4081</name>
</gene>
<accession>A0A8S3YP10</accession>
<evidence type="ECO:0000313" key="4">
    <source>
        <dbReference type="EMBL" id="CAG5118523.1"/>
    </source>
</evidence>
<feature type="non-terminal residue" evidence="4">
    <location>
        <position position="1"/>
    </location>
</feature>
<feature type="region of interest" description="Disordered" evidence="3">
    <location>
        <begin position="450"/>
        <end position="473"/>
    </location>
</feature>
<sequence length="473" mass="54191">VLFAVTRYVSALHRIYAFYSSLGYQESPDNTFVLSKMQFWVFLKDIHMHHGCHTLTEMDRVIGANYQKSHYELHNPYEKILQRQFINYLIILSHLEYSQDYHERKETGPLLDYCFSRLMGEKVLCRACQVESPIYAETRRAVNALVHMDQAYAVYQAVSTQRKHPPREPVLKMRQFLFLLRDLELINEDLTPEAVIQVLASVNPTLSDGEGSYNLELEMTFLEFFEALIGCAERYVTEKVVVDAASPCTSSDTTREQSVHSIPESPSQTAIQIAEEELVGSQVNITSPQEIDLYSGVSASTAMFLKFVVGEIKEDSWSTPKREALKSMEGASSRMLSNAKESISRKRSSLKPSGPSLIPPSRQSKTIANLEEASKETEGSEQQLANEETRKFNFWTHQIHIFFVSKFFPHMEKYLELQKRIEDRKLEEARNKLKAVSETDMTMGTSEFESEMVESAEGDDNIEEMEQLLENAH</sequence>
<dbReference type="PANTHER" id="PTHR46613:SF1">
    <property type="entry name" value="RADIAL SPOKE HEAD 10 HOMOLOG B-RELATED"/>
    <property type="match status" value="1"/>
</dbReference>
<evidence type="ECO:0000256" key="1">
    <source>
        <dbReference type="ARBA" id="ARBA00004316"/>
    </source>
</evidence>
<proteinExistence type="predicted"/>
<keyword evidence="5" id="KW-1185">Reference proteome</keyword>